<evidence type="ECO:0000259" key="4">
    <source>
        <dbReference type="Pfam" id="PF21302"/>
    </source>
</evidence>
<feature type="binding site" evidence="1">
    <location>
        <position position="24"/>
    </location>
    <ligand>
        <name>Zn(2+)</name>
        <dbReference type="ChEBI" id="CHEBI:29105"/>
    </ligand>
</feature>
<dbReference type="OrthoDB" id="108476at2"/>
<dbReference type="AlphaFoldDB" id="A0Y7M3"/>
<dbReference type="PANTHER" id="PTHR43460">
    <property type="entry name" value="METHYLTRANSFERASE"/>
    <property type="match status" value="1"/>
</dbReference>
<gene>
    <name evidence="5" type="ORF">GP2143_12766</name>
</gene>
<organism evidence="5 6">
    <name type="scientific">marine gamma proteobacterium HTCC2143</name>
    <dbReference type="NCBI Taxonomy" id="247633"/>
    <lineage>
        <taxon>Bacteria</taxon>
        <taxon>Pseudomonadati</taxon>
        <taxon>Pseudomonadota</taxon>
        <taxon>Gammaproteobacteria</taxon>
        <taxon>Cellvibrionales</taxon>
        <taxon>Spongiibacteraceae</taxon>
        <taxon>BD1-7 clade</taxon>
    </lineage>
</organism>
<dbReference type="CDD" id="cd02440">
    <property type="entry name" value="AdoMet_MTases"/>
    <property type="match status" value="1"/>
</dbReference>
<dbReference type="PANTHER" id="PTHR43460:SF1">
    <property type="entry name" value="METHYLTRANSFERASE TYPE 11 DOMAIN-CONTAINING PROTEIN"/>
    <property type="match status" value="1"/>
</dbReference>
<accession>A0Y7M3</accession>
<dbReference type="InterPro" id="IPR029063">
    <property type="entry name" value="SAM-dependent_MTases_sf"/>
</dbReference>
<keyword evidence="1" id="KW-0479">Metal-binding</keyword>
<dbReference type="Gene3D" id="3.40.50.150">
    <property type="entry name" value="Vaccinia Virus protein VP39"/>
    <property type="match status" value="1"/>
</dbReference>
<dbReference type="InterPro" id="IPR048647">
    <property type="entry name" value="RlmA_N"/>
</dbReference>
<dbReference type="Proteomes" id="UP000004931">
    <property type="component" value="Unassembled WGS sequence"/>
</dbReference>
<feature type="binding site" evidence="2">
    <location>
        <position position="186"/>
    </location>
    <ligand>
        <name>S-adenosyl-L-methionine</name>
        <dbReference type="ChEBI" id="CHEBI:59789"/>
    </ligand>
</feature>
<dbReference type="GO" id="GO:0032259">
    <property type="term" value="P:methylation"/>
    <property type="evidence" value="ECO:0007669"/>
    <property type="project" value="UniProtKB-KW"/>
</dbReference>
<feature type="binding site" evidence="2">
    <location>
        <position position="70"/>
    </location>
    <ligand>
        <name>S-adenosyl-L-methionine</name>
        <dbReference type="ChEBI" id="CHEBI:59789"/>
    </ligand>
</feature>
<dbReference type="InterPro" id="IPR016718">
    <property type="entry name" value="rRNA_m1G-MeTrfase_A_prd"/>
</dbReference>
<evidence type="ECO:0000259" key="3">
    <source>
        <dbReference type="Pfam" id="PF13847"/>
    </source>
</evidence>
<dbReference type="InterPro" id="IPR025714">
    <property type="entry name" value="Methyltranfer_dom"/>
</dbReference>
<evidence type="ECO:0000256" key="1">
    <source>
        <dbReference type="PIRSR" id="PIRSR018249-1"/>
    </source>
</evidence>
<comment type="caution">
    <text evidence="5">The sequence shown here is derived from an EMBL/GenBank/DDBJ whole genome shotgun (WGS) entry which is preliminary data.</text>
</comment>
<feature type="binding site" evidence="1">
    <location>
        <position position="28"/>
    </location>
    <ligand>
        <name>Zn(2+)</name>
        <dbReference type="ChEBI" id="CHEBI:29105"/>
    </ligand>
</feature>
<keyword evidence="2" id="KW-0949">S-adenosyl-L-methionine</keyword>
<feature type="domain" description="Methyltransferase" evidence="3">
    <location>
        <begin position="90"/>
        <end position="166"/>
    </location>
</feature>
<dbReference type="STRING" id="247633.GP2143_12766"/>
<name>A0Y7M3_9GAMM</name>
<dbReference type="Pfam" id="PF13847">
    <property type="entry name" value="Methyltransf_31"/>
    <property type="match status" value="1"/>
</dbReference>
<keyword evidence="5" id="KW-0489">Methyltransferase</keyword>
<evidence type="ECO:0000256" key="2">
    <source>
        <dbReference type="PIRSR" id="PIRSR018249-2"/>
    </source>
</evidence>
<dbReference type="Pfam" id="PF21302">
    <property type="entry name" value="Zn_ribbon_RlmA"/>
    <property type="match status" value="1"/>
</dbReference>
<evidence type="ECO:0000313" key="6">
    <source>
        <dbReference type="Proteomes" id="UP000004931"/>
    </source>
</evidence>
<keyword evidence="5" id="KW-0808">Transferase</keyword>
<protein>
    <submittedName>
        <fullName evidence="5">23S rRNA m(1)G 745 methyltransferase</fullName>
    </submittedName>
</protein>
<dbReference type="EMBL" id="AAVT01000001">
    <property type="protein sequence ID" value="EAW32127.1"/>
    <property type="molecule type" value="Genomic_DNA"/>
</dbReference>
<dbReference type="InterPro" id="IPR052939">
    <property type="entry name" value="23S_rRNA_MeTrnsfrase_RlmA"/>
</dbReference>
<reference evidence="5 6" key="1">
    <citation type="journal article" date="2010" name="J. Bacteriol.">
        <title>Genome sequence of the oligotrophic marine Gammaproteobacterium HTCC2143, isolated from the Oregon Coast.</title>
        <authorList>
            <person name="Oh H.M."/>
            <person name="Kang I."/>
            <person name="Ferriera S."/>
            <person name="Giovannoni S.J."/>
            <person name="Cho J.C."/>
        </authorList>
    </citation>
    <scope>NUCLEOTIDE SEQUENCE [LARGE SCALE GENOMIC DNA]</scope>
    <source>
        <strain evidence="5 6">HTCC2143</strain>
    </source>
</reference>
<dbReference type="GO" id="GO:0046872">
    <property type="term" value="F:metal ion binding"/>
    <property type="evidence" value="ECO:0007669"/>
    <property type="project" value="UniProtKB-KW"/>
</dbReference>
<dbReference type="eggNOG" id="COG2226">
    <property type="taxonomic scope" value="Bacteria"/>
</dbReference>
<keyword evidence="1" id="KW-0862">Zinc</keyword>
<keyword evidence="6" id="KW-1185">Reference proteome</keyword>
<dbReference type="SUPFAM" id="SSF53335">
    <property type="entry name" value="S-adenosyl-L-methionine-dependent methyltransferases"/>
    <property type="match status" value="1"/>
</dbReference>
<proteinExistence type="predicted"/>
<sequence length="271" mass="30728">MTEYLCPICAGHLVFSPADKRLECMNTHVFDQARQGYFNLLPVQQKKSKNPGDSKDMIAARHDFLAAGYYLPLAKHIVGTIDEQVCSGPYTVLDLGCGEGYYARQIKQDIPTIKLYGIDISKPAIIKASQLDKNSCYSVSSSDKLPLQDRSIDLVLKVYAPANDAELNRVVKDKGLLFTIMPGPRHLWQLREIIYDNVRDHDTKDTRFDGFDLVSSRRVTFTIIPTKSHRVALLQMTPFAWKASEQARQNIREADGLVIEVDFVMNVYQKR</sequence>
<dbReference type="GO" id="GO:0008168">
    <property type="term" value="F:methyltransferase activity"/>
    <property type="evidence" value="ECO:0007669"/>
    <property type="project" value="UniProtKB-KW"/>
</dbReference>
<feature type="domain" description="23S rRNA (guanine(745)-N(1))-methyltransferase N-terminal" evidence="4">
    <location>
        <begin position="4"/>
        <end position="49"/>
    </location>
</feature>
<evidence type="ECO:0000313" key="5">
    <source>
        <dbReference type="EMBL" id="EAW32127.1"/>
    </source>
</evidence>
<dbReference type="PIRSF" id="PIRSF018249">
    <property type="entry name" value="MyrA_prd"/>
    <property type="match status" value="1"/>
</dbReference>
<feature type="binding site" evidence="2">
    <location>
        <begin position="99"/>
        <end position="100"/>
    </location>
    <ligand>
        <name>S-adenosyl-L-methionine</name>
        <dbReference type="ChEBI" id="CHEBI:59789"/>
    </ligand>
</feature>